<dbReference type="Proteomes" id="UP000762676">
    <property type="component" value="Unassembled WGS sequence"/>
</dbReference>
<feature type="chain" id="PRO_5044022484" evidence="7">
    <location>
        <begin position="29"/>
        <end position="261"/>
    </location>
</feature>
<dbReference type="PANTHER" id="PTHR11506:SF30">
    <property type="entry name" value="LYSOSOME-ASSOCIATED MEMBRANE GLYCOPROTEIN 3"/>
    <property type="match status" value="1"/>
</dbReference>
<dbReference type="GO" id="GO:0031902">
    <property type="term" value="C:late endosome membrane"/>
    <property type="evidence" value="ECO:0007669"/>
    <property type="project" value="TreeGrafter"/>
</dbReference>
<evidence type="ECO:0000256" key="2">
    <source>
        <dbReference type="ARBA" id="ARBA00022729"/>
    </source>
</evidence>
<feature type="transmembrane region" description="Helical" evidence="6">
    <location>
        <begin position="209"/>
        <end position="236"/>
    </location>
</feature>
<evidence type="ECO:0000256" key="6">
    <source>
        <dbReference type="SAM" id="Phobius"/>
    </source>
</evidence>
<dbReference type="GO" id="GO:0005765">
    <property type="term" value="C:lysosomal membrane"/>
    <property type="evidence" value="ECO:0007669"/>
    <property type="project" value="TreeGrafter"/>
</dbReference>
<keyword evidence="3 6" id="KW-1133">Transmembrane helix</keyword>
<keyword evidence="4 6" id="KW-0472">Membrane</keyword>
<dbReference type="Gene3D" id="2.40.160.110">
    <property type="match status" value="1"/>
</dbReference>
<keyword evidence="1 6" id="KW-0812">Transmembrane</keyword>
<evidence type="ECO:0000256" key="3">
    <source>
        <dbReference type="ARBA" id="ARBA00022989"/>
    </source>
</evidence>
<evidence type="ECO:0000313" key="9">
    <source>
        <dbReference type="Proteomes" id="UP000762676"/>
    </source>
</evidence>
<evidence type="ECO:0000313" key="8">
    <source>
        <dbReference type="EMBL" id="GFR58953.1"/>
    </source>
</evidence>
<reference evidence="8 9" key="1">
    <citation type="journal article" date="2021" name="Elife">
        <title>Chloroplast acquisition without the gene transfer in kleptoplastic sea slugs, Plakobranchus ocellatus.</title>
        <authorList>
            <person name="Maeda T."/>
            <person name="Takahashi S."/>
            <person name="Yoshida T."/>
            <person name="Shimamura S."/>
            <person name="Takaki Y."/>
            <person name="Nagai Y."/>
            <person name="Toyoda A."/>
            <person name="Suzuki Y."/>
            <person name="Arimoto A."/>
            <person name="Ishii H."/>
            <person name="Satoh N."/>
            <person name="Nishiyama T."/>
            <person name="Hasebe M."/>
            <person name="Maruyama T."/>
            <person name="Minagawa J."/>
            <person name="Obokata J."/>
            <person name="Shigenobu S."/>
        </authorList>
    </citation>
    <scope>NUCLEOTIDE SEQUENCE [LARGE SCALE GENOMIC DNA]</scope>
</reference>
<dbReference type="InterPro" id="IPR002000">
    <property type="entry name" value="Lysosome-assoc_membr_glycop"/>
</dbReference>
<keyword evidence="9" id="KW-1185">Reference proteome</keyword>
<feature type="signal peptide" evidence="7">
    <location>
        <begin position="1"/>
        <end position="28"/>
    </location>
</feature>
<dbReference type="EMBL" id="BMAT01003622">
    <property type="protein sequence ID" value="GFR58953.1"/>
    <property type="molecule type" value="Genomic_DNA"/>
</dbReference>
<keyword evidence="2 7" id="KW-0732">Signal</keyword>
<evidence type="ECO:0000256" key="7">
    <source>
        <dbReference type="SAM" id="SignalP"/>
    </source>
</evidence>
<evidence type="ECO:0000256" key="4">
    <source>
        <dbReference type="ARBA" id="ARBA00023136"/>
    </source>
</evidence>
<keyword evidence="5" id="KW-0325">Glycoprotein</keyword>
<evidence type="ECO:0000256" key="1">
    <source>
        <dbReference type="ARBA" id="ARBA00022692"/>
    </source>
</evidence>
<accession>A0AAV4EEK4</accession>
<proteinExistence type="predicted"/>
<dbReference type="GO" id="GO:0005886">
    <property type="term" value="C:plasma membrane"/>
    <property type="evidence" value="ECO:0007669"/>
    <property type="project" value="TreeGrafter"/>
</dbReference>
<dbReference type="GO" id="GO:0072594">
    <property type="term" value="P:establishment of protein localization to organelle"/>
    <property type="evidence" value="ECO:0007669"/>
    <property type="project" value="TreeGrafter"/>
</dbReference>
<evidence type="ECO:0000256" key="5">
    <source>
        <dbReference type="ARBA" id="ARBA00023180"/>
    </source>
</evidence>
<sequence>MISPTRVDCLLLRAVIIILSCVSCGVSAMLELRDSNGDVCMLVDANFSILVTAKKDGDAVRQTTLENFNLQQGGCDDALATLVMNCTVGENTMFRFVFNKVGISVKLVYSFSFYPSDLFPELPGQKDYTYKGYISKGRRISSDKSSFKCNTEQTTQLTYDPASTPPDAGSYTFSVQLTMRNIQVQAFNVKDGKFSPAARCLADSNRQKLSVGVVVVVVVLVVLPLALTTVAVVVVLHRNRVSATAAPVGWTGWWRKILPKQ</sequence>
<name>A0AAV4EEK4_9GAST</name>
<organism evidence="8 9">
    <name type="scientific">Elysia marginata</name>
    <dbReference type="NCBI Taxonomy" id="1093978"/>
    <lineage>
        <taxon>Eukaryota</taxon>
        <taxon>Metazoa</taxon>
        <taxon>Spiralia</taxon>
        <taxon>Lophotrochozoa</taxon>
        <taxon>Mollusca</taxon>
        <taxon>Gastropoda</taxon>
        <taxon>Heterobranchia</taxon>
        <taxon>Euthyneura</taxon>
        <taxon>Panpulmonata</taxon>
        <taxon>Sacoglossa</taxon>
        <taxon>Placobranchoidea</taxon>
        <taxon>Plakobranchidae</taxon>
        <taxon>Elysia</taxon>
    </lineage>
</organism>
<protein>
    <submittedName>
        <fullName evidence="8">V-type proton ATPase subunit S1-like protein</fullName>
    </submittedName>
</protein>
<dbReference type="PANTHER" id="PTHR11506">
    <property type="entry name" value="LYSOSOME-ASSOCIATED MEMBRANE GLYCOPROTEIN"/>
    <property type="match status" value="1"/>
</dbReference>
<dbReference type="AlphaFoldDB" id="A0AAV4EEK4"/>
<gene>
    <name evidence="8" type="ORF">ElyMa_001781500</name>
</gene>
<comment type="caution">
    <text evidence="8">The sequence shown here is derived from an EMBL/GenBank/DDBJ whole genome shotgun (WGS) entry which is preliminary data.</text>
</comment>